<keyword evidence="1" id="KW-0175">Coiled coil</keyword>
<evidence type="ECO:0000256" key="1">
    <source>
        <dbReference type="SAM" id="Coils"/>
    </source>
</evidence>
<dbReference type="Proteomes" id="UP000018418">
    <property type="component" value="Unassembled WGS sequence"/>
</dbReference>
<keyword evidence="3" id="KW-1185">Reference proteome</keyword>
<evidence type="ECO:0000313" key="2">
    <source>
        <dbReference type="EMBL" id="ESK50939.1"/>
    </source>
</evidence>
<evidence type="ECO:0000313" key="3">
    <source>
        <dbReference type="Proteomes" id="UP000018418"/>
    </source>
</evidence>
<organism evidence="2 3">
    <name type="scientific">Acinetobacter brisouii CIP 110357</name>
    <dbReference type="NCBI Taxonomy" id="1341683"/>
    <lineage>
        <taxon>Bacteria</taxon>
        <taxon>Pseudomonadati</taxon>
        <taxon>Pseudomonadota</taxon>
        <taxon>Gammaproteobacteria</taxon>
        <taxon>Moraxellales</taxon>
        <taxon>Moraxellaceae</taxon>
        <taxon>Acinetobacter</taxon>
    </lineage>
</organism>
<dbReference type="HOGENOM" id="CLU_2115664_0_0_6"/>
<dbReference type="EMBL" id="AYEU01000006">
    <property type="protein sequence ID" value="ESK50939.1"/>
    <property type="molecule type" value="Genomic_DNA"/>
</dbReference>
<dbReference type="RefSeq" id="WP_004904779.1">
    <property type="nucleotide sequence ID" value="NZ_BBTI01000026.1"/>
</dbReference>
<gene>
    <name evidence="2" type="ORF">P255_01439</name>
</gene>
<accession>V2VT78</accession>
<dbReference type="PATRIC" id="fig|1341683.3.peg.1426"/>
<sequence>MSIKKVWEIIKNFNCAELAIVQEPAMAVWQEQQKRIEELESKVTDLSKNLKDRELAVLVRQERIDELKDQLADMKEYFDMQEYLYQGDSYNRGWNSALVLIKEHLAKVLKGGDE</sequence>
<protein>
    <submittedName>
        <fullName evidence="2">Uncharacterized protein</fullName>
    </submittedName>
</protein>
<proteinExistence type="predicted"/>
<reference evidence="2 3" key="1">
    <citation type="submission" date="2013-10" db="EMBL/GenBank/DDBJ databases">
        <title>The Genome Sequence of Acinetobacter brisouii CIP 110357.</title>
        <authorList>
            <consortium name="The Broad Institute Genomics Platform"/>
            <consortium name="The Broad Institute Genome Sequencing Center for Infectious Disease"/>
            <person name="Cerqueira G."/>
            <person name="Feldgarden M."/>
            <person name="Courvalin P."/>
            <person name="Grillot-Courvalin C."/>
            <person name="Clermont D."/>
            <person name="Rocha E."/>
            <person name="Yoon E.-J."/>
            <person name="Nemec A."/>
            <person name="Young S.K."/>
            <person name="Zeng Q."/>
            <person name="Gargeya S."/>
            <person name="Fitzgerald M."/>
            <person name="Abouelleil A."/>
            <person name="Alvarado L."/>
            <person name="Berlin A.M."/>
            <person name="Chapman S.B."/>
            <person name="Gainer-Dewar J."/>
            <person name="Goldberg J."/>
            <person name="Gnerre S."/>
            <person name="Griggs A."/>
            <person name="Gujja S."/>
            <person name="Hansen M."/>
            <person name="Howarth C."/>
            <person name="Imamovic A."/>
            <person name="Ireland A."/>
            <person name="Larimer J."/>
            <person name="McCowan C."/>
            <person name="Murphy C."/>
            <person name="Pearson M."/>
            <person name="Poon T.W."/>
            <person name="Priest M."/>
            <person name="Roberts A."/>
            <person name="Saif S."/>
            <person name="Shea T."/>
            <person name="Sykes S."/>
            <person name="Wortman J."/>
            <person name="Nusbaum C."/>
            <person name="Birren B."/>
        </authorList>
    </citation>
    <scope>NUCLEOTIDE SEQUENCE [LARGE SCALE GENOMIC DNA]</scope>
    <source>
        <strain evidence="2 3">CIP 110357</strain>
    </source>
</reference>
<feature type="coiled-coil region" evidence="1">
    <location>
        <begin position="29"/>
        <end position="56"/>
    </location>
</feature>
<comment type="caution">
    <text evidence="2">The sequence shown here is derived from an EMBL/GenBank/DDBJ whole genome shotgun (WGS) entry which is preliminary data.</text>
</comment>
<dbReference type="AlphaFoldDB" id="V2VT78"/>
<name>V2VT78_9GAMM</name>